<keyword evidence="1" id="KW-1133">Transmembrane helix</keyword>
<organism evidence="2 3">
    <name type="scientific">Nocardia callitridis</name>
    <dbReference type="NCBI Taxonomy" id="648753"/>
    <lineage>
        <taxon>Bacteria</taxon>
        <taxon>Bacillati</taxon>
        <taxon>Actinomycetota</taxon>
        <taxon>Actinomycetes</taxon>
        <taxon>Mycobacteriales</taxon>
        <taxon>Nocardiaceae</taxon>
        <taxon>Nocardia</taxon>
    </lineage>
</organism>
<accession>A0ABP9L1B5</accession>
<comment type="caution">
    <text evidence="2">The sequence shown here is derived from an EMBL/GenBank/DDBJ whole genome shotgun (WGS) entry which is preliminary data.</text>
</comment>
<dbReference type="EMBL" id="BAABJM010000008">
    <property type="protein sequence ID" value="GAA5068038.1"/>
    <property type="molecule type" value="Genomic_DNA"/>
</dbReference>
<sequence length="64" mass="6782">MQGASIAGIWLCAFGIGSLLLELMQFILLAWAQDYQPVLGIVLAVVGAALLTAQIVTANRQPIE</sequence>
<evidence type="ECO:0000313" key="2">
    <source>
        <dbReference type="EMBL" id="GAA5068038.1"/>
    </source>
</evidence>
<protein>
    <submittedName>
        <fullName evidence="2">Uncharacterized protein</fullName>
    </submittedName>
</protein>
<dbReference type="RefSeq" id="WP_345499476.1">
    <property type="nucleotide sequence ID" value="NZ_BAABJM010000008.1"/>
</dbReference>
<evidence type="ECO:0000313" key="3">
    <source>
        <dbReference type="Proteomes" id="UP001500603"/>
    </source>
</evidence>
<dbReference type="Proteomes" id="UP001500603">
    <property type="component" value="Unassembled WGS sequence"/>
</dbReference>
<feature type="transmembrane region" description="Helical" evidence="1">
    <location>
        <begin position="7"/>
        <end position="32"/>
    </location>
</feature>
<evidence type="ECO:0000256" key="1">
    <source>
        <dbReference type="SAM" id="Phobius"/>
    </source>
</evidence>
<gene>
    <name evidence="2" type="ORF">GCM10023318_57990</name>
</gene>
<proteinExistence type="predicted"/>
<keyword evidence="3" id="KW-1185">Reference proteome</keyword>
<feature type="transmembrane region" description="Helical" evidence="1">
    <location>
        <begin position="38"/>
        <end position="58"/>
    </location>
</feature>
<reference evidence="3" key="1">
    <citation type="journal article" date="2019" name="Int. J. Syst. Evol. Microbiol.">
        <title>The Global Catalogue of Microorganisms (GCM) 10K type strain sequencing project: providing services to taxonomists for standard genome sequencing and annotation.</title>
        <authorList>
            <consortium name="The Broad Institute Genomics Platform"/>
            <consortium name="The Broad Institute Genome Sequencing Center for Infectious Disease"/>
            <person name="Wu L."/>
            <person name="Ma J."/>
        </authorList>
    </citation>
    <scope>NUCLEOTIDE SEQUENCE [LARGE SCALE GENOMIC DNA]</scope>
    <source>
        <strain evidence="3">JCM 18298</strain>
    </source>
</reference>
<name>A0ABP9L1B5_9NOCA</name>
<keyword evidence="1" id="KW-0472">Membrane</keyword>
<keyword evidence="1" id="KW-0812">Transmembrane</keyword>